<reference evidence="2 3" key="1">
    <citation type="submission" date="2018-11" db="EMBL/GenBank/DDBJ databases">
        <title>Flavobacterium sp. nov., YIM 102701-2 draft genome.</title>
        <authorList>
            <person name="Li G."/>
            <person name="Jiang Y."/>
        </authorList>
    </citation>
    <scope>NUCLEOTIDE SEQUENCE [LARGE SCALE GENOMIC DNA]</scope>
    <source>
        <strain evidence="2 3">YIM 102701-2</strain>
    </source>
</reference>
<organism evidence="2 3">
    <name type="scientific">Paenimyroides tangerinum</name>
    <dbReference type="NCBI Taxonomy" id="2488728"/>
    <lineage>
        <taxon>Bacteria</taxon>
        <taxon>Pseudomonadati</taxon>
        <taxon>Bacteroidota</taxon>
        <taxon>Flavobacteriia</taxon>
        <taxon>Flavobacteriales</taxon>
        <taxon>Flavobacteriaceae</taxon>
        <taxon>Paenimyroides</taxon>
    </lineage>
</organism>
<comment type="caution">
    <text evidence="2">The sequence shown here is derived from an EMBL/GenBank/DDBJ whole genome shotgun (WGS) entry which is preliminary data.</text>
</comment>
<dbReference type="OrthoDB" id="1521695at2"/>
<dbReference type="AlphaFoldDB" id="A0A3P3VX42"/>
<dbReference type="EMBL" id="RQVQ01000066">
    <property type="protein sequence ID" value="RRJ86917.1"/>
    <property type="molecule type" value="Genomic_DNA"/>
</dbReference>
<evidence type="ECO:0000259" key="1">
    <source>
        <dbReference type="PROSITE" id="PS50853"/>
    </source>
</evidence>
<dbReference type="Gene3D" id="2.60.40.10">
    <property type="entry name" value="Immunoglobulins"/>
    <property type="match status" value="2"/>
</dbReference>
<dbReference type="SUPFAM" id="SSF49265">
    <property type="entry name" value="Fibronectin type III"/>
    <property type="match status" value="1"/>
</dbReference>
<dbReference type="PROSITE" id="PS50853">
    <property type="entry name" value="FN3"/>
    <property type="match status" value="1"/>
</dbReference>
<feature type="domain" description="Fibronectin type-III" evidence="1">
    <location>
        <begin position="240"/>
        <end position="331"/>
    </location>
</feature>
<evidence type="ECO:0000313" key="3">
    <source>
        <dbReference type="Proteomes" id="UP000275719"/>
    </source>
</evidence>
<dbReference type="Proteomes" id="UP000275719">
    <property type="component" value="Unassembled WGS sequence"/>
</dbReference>
<dbReference type="InterPro" id="IPR003961">
    <property type="entry name" value="FN3_dom"/>
</dbReference>
<accession>A0A3P3VX42</accession>
<dbReference type="CDD" id="cd00063">
    <property type="entry name" value="FN3"/>
    <property type="match status" value="1"/>
</dbReference>
<dbReference type="RefSeq" id="WP_125020271.1">
    <property type="nucleotide sequence ID" value="NZ_RQVQ01000066.1"/>
</dbReference>
<proteinExistence type="predicted"/>
<gene>
    <name evidence="2" type="ORF">EG240_15645</name>
</gene>
<dbReference type="InterPro" id="IPR013783">
    <property type="entry name" value="Ig-like_fold"/>
</dbReference>
<keyword evidence="3" id="KW-1185">Reference proteome</keyword>
<sequence>MVNRINLQLITTDLLVQNRPAMLQLRIQGNGINAQSAPIVSGIPPIYLNGGEILSLTSADLAGYFRFQNLQGITTTRYSEPLPDGVYTICFQVYDMVTKKWLSQNSCATIYLMLNDPPQLNVPSNNEQIASSDFPNIIFSWTPRHMNATNVSYEFELKEILNTNLDPAFAFEVSPLLHKEEGLRTTTLLYDISKPVLIPGKTYAWRVKAISTNGLAENSVFKNNGYSQIYSFKYASNCIAPRYLLSEQQSISRVKIMWQGENAHRKYHVQYRKAHVDNAEWFETYTVNTQALLQDLEPGFTYEFRVGATCEAEQYGVTSSYIYSGIQTFSIDASENATVFNCGIVPEIEIANQQPLPDLIINETFMAGDFPVKVLEISGSNGVYSGKGFIEVPYLFFVKIGVEFTSIRINTDYKLIDGVVETTYDPEWGNIIDVTDLVEDIKAIGEEFIKIYDELLNGDLKDKNDQEKQEILNQNEYQVEKYIKTIDDLLNSGVITNEEAQVLKDKLIETKDCLESGLNCEEETVAVPETNSGPFTGNYYFFDCTAEWKSCNEKAKEIANKIKALVEKRDELIGVLTYSEYLSYQDNDEEDRFKFYLSPAGMVVVLPAEAIPSFSKELENPEIKDLIIPDGALTGFTLNDQYYAGRYRKIDGKWRFEGYRHCITRDENGDCSKDRFYTDINKQYQQILEKILDKDESVLTTLNKSSFNDVYLSVGFATTVSNQAITAQIEALIAQNLGRYGATIGQGASSAFKIYFLITLWDFLVTPSTIDTVGVGTLVPSLPIDLSVKDNPFEKDIPIDLPITIPHSYPQNSGTCKVYVIWKVSTSGEVSVAKYGMTCTEDYENECNMRPEKQCKKFDSENTKGEKFFYNWVTRDISKDICHVIEKSLTASYVILNKGELPSHHYLPCFIKKDEFQERVDRAEKWIEDKIKEYNK</sequence>
<protein>
    <submittedName>
        <fullName evidence="2">Fibronectin type III domain-containing protein</fullName>
    </submittedName>
</protein>
<dbReference type="InterPro" id="IPR036116">
    <property type="entry name" value="FN3_sf"/>
</dbReference>
<name>A0A3P3VX42_9FLAO</name>
<evidence type="ECO:0000313" key="2">
    <source>
        <dbReference type="EMBL" id="RRJ86917.1"/>
    </source>
</evidence>